<dbReference type="Proteomes" id="UP000442707">
    <property type="component" value="Unassembled WGS sequence"/>
</dbReference>
<evidence type="ECO:0000313" key="3">
    <source>
        <dbReference type="Proteomes" id="UP000442707"/>
    </source>
</evidence>
<organism evidence="2 3">
    <name type="scientific">Streptomyces luteolifulvus</name>
    <dbReference type="NCBI Taxonomy" id="2615112"/>
    <lineage>
        <taxon>Bacteria</taxon>
        <taxon>Bacillati</taxon>
        <taxon>Actinomycetota</taxon>
        <taxon>Actinomycetes</taxon>
        <taxon>Kitasatosporales</taxon>
        <taxon>Streptomycetaceae</taxon>
        <taxon>Streptomyces</taxon>
    </lineage>
</organism>
<accession>A0A6H9UWP9</accession>
<feature type="region of interest" description="Disordered" evidence="1">
    <location>
        <begin position="212"/>
        <end position="233"/>
    </location>
</feature>
<reference evidence="2 3" key="1">
    <citation type="submission" date="2019-09" db="EMBL/GenBank/DDBJ databases">
        <title>Screening of Novel Bioactive Compounds from Soil-Associated.</title>
        <authorList>
            <person name="Zhao S."/>
        </authorList>
    </citation>
    <scope>NUCLEOTIDE SEQUENCE [LARGE SCALE GENOMIC DNA]</scope>
    <source>
        <strain evidence="2 3">HIT-DPA4</strain>
    </source>
</reference>
<dbReference type="EMBL" id="VZRB01000013">
    <property type="protein sequence ID" value="KAB1144962.1"/>
    <property type="molecule type" value="Genomic_DNA"/>
</dbReference>
<evidence type="ECO:0000313" key="2">
    <source>
        <dbReference type="EMBL" id="KAB1144962.1"/>
    </source>
</evidence>
<dbReference type="SUPFAM" id="SSF52540">
    <property type="entry name" value="P-loop containing nucleoside triphosphate hydrolases"/>
    <property type="match status" value="1"/>
</dbReference>
<dbReference type="RefSeq" id="WP_150950435.1">
    <property type="nucleotide sequence ID" value="NZ_VZRB01000013.1"/>
</dbReference>
<keyword evidence="3" id="KW-1185">Reference proteome</keyword>
<gene>
    <name evidence="2" type="ORF">F7R91_20000</name>
</gene>
<proteinExistence type="predicted"/>
<dbReference type="InterPro" id="IPR027417">
    <property type="entry name" value="P-loop_NTPase"/>
</dbReference>
<evidence type="ECO:0000256" key="1">
    <source>
        <dbReference type="SAM" id="MobiDB-lite"/>
    </source>
</evidence>
<protein>
    <submittedName>
        <fullName evidence="2">Uncharacterized protein</fullName>
    </submittedName>
</protein>
<name>A0A6H9UWP9_9ACTN</name>
<comment type="caution">
    <text evidence="2">The sequence shown here is derived from an EMBL/GenBank/DDBJ whole genome shotgun (WGS) entry which is preliminary data.</text>
</comment>
<sequence>MADVDLTAGASAENAKNYGFLGDPHEFMWRARLGASGEANTLRWLGDWLRTSVLTQEIWDRLPARPSTVLVRLNADGPEREILGYPLVLAADKTGSLAERKLVFVHDVAPARSHGDEEARRARADAPLHLVGVFNRTKAGEPLDLHAEQSQVFGKVRHIAAVGSGRDITRRTLSYHVTHDQLKAHLQSAKRPDRQGDPGQWQMILHLADRGAPGSWSAVDDSRPGAVPGAKSPLSASELVDMLQTGDNDQRLRLAVITTRPAKSPSLADQLEMFRIPSHLATEPSKAVSPEPDADGLALELARRLGCAVLAFRHGIADQAAVAVMVKVYEHLLAHRLPLPRAVGVAIAECKAQKLLTDLDVVAPVIYGADACGLVIDPPSLPTPDEPTQQQPPPSLIGHHDPMWTASAIFARLGGTHANGAVLHGMAGVGKTTCADELIGQYAHCYREVVRYPLPDRPMDDSPSAALKGFVAALLKLPALQQAFEKRRERIPAPSELEEFLANADAFERLCEDIDERLTTSDTAYVLVCLSDIGNLIVQRPQDLRTLSSNGHGPSAQSPWRDERWERLINAMTAHHARGFRLLITSPAPLHLDQRRLPDVPVPLLAPAEAFLYAQSLPGLAGVIADAARDVSGEDGRRIVHHVLARAEGHPGLLRFASDVAAKPDGRRRLRRLAMADSHELGRDSSEQIPEAWQKIEKWAEGVLNCIPRGDPRHLLLLVLSELSARHRVLPPDDDSVPGLLAEVWAGLRVHRHRLWGGARDPEPLPKEAPPAIGEREELRELLDALGRACLIDCLELPEGKRIRIRMQPAVGEAVRRHHATWLDGDGSLRADVDRIAIRHTAGRVEDALRHRTHGRTADVQRLIPEAMPYLERAGAWEAWLPLVAIRMTRSRGGRRGLDGMVRKLERVTADIRDKGSDQYKMAERLGRVFKALGEGDRPGLSALLGNGPSDAVVDNSPLAMAMGVGILSGLRDTGRLAVAREVGNDYLRFVAVGTRATLVASAVEVELLRVMVDQGELTEAQGRIELAFEAIADVRFRDAVHTDWADGEILRKKLFTIRRDSHVLLAQAVKDDAARARHLQLARADHERLGQYLALEGPDEIEEHLHAVEGCLLGVDRRLEGTQHDLELYDRQLRDCPREAERSGDVVVQAMTDSARARIKRELARRAPDRGGEWVGHGAMMQAREYELKALRLLYAQGTPMDIGACHRRVGDDQLACQHERLRNSTPVHQMYAALLGRLTGAHVLKERPSDREAWRRFRSQGTELPDSVQDLCERIRADVFTEGREQGSGAMDPENVLRKLVDDDSELTEAFRGMSADS</sequence>